<evidence type="ECO:0000256" key="1">
    <source>
        <dbReference type="SAM" id="MobiDB-lite"/>
    </source>
</evidence>
<keyword evidence="3" id="KW-1185">Reference proteome</keyword>
<name>A0A445I9L8_GLYSO</name>
<dbReference type="PANTHER" id="PTHR33090">
    <property type="entry name" value="DUF3774 DOMAIN PROTEIN-RELATED"/>
    <property type="match status" value="1"/>
</dbReference>
<dbReference type="EMBL" id="QZWG01000011">
    <property type="protein sequence ID" value="RZB82714.1"/>
    <property type="molecule type" value="Genomic_DNA"/>
</dbReference>
<dbReference type="Proteomes" id="UP000289340">
    <property type="component" value="Chromosome 11"/>
</dbReference>
<comment type="caution">
    <text evidence="2">The sequence shown here is derived from an EMBL/GenBank/DDBJ whole genome shotgun (WGS) entry which is preliminary data.</text>
</comment>
<evidence type="ECO:0000313" key="3">
    <source>
        <dbReference type="Proteomes" id="UP000289340"/>
    </source>
</evidence>
<evidence type="ECO:0008006" key="4">
    <source>
        <dbReference type="Google" id="ProtNLM"/>
    </source>
</evidence>
<dbReference type="AlphaFoldDB" id="A0A445I9L8"/>
<feature type="region of interest" description="Disordered" evidence="1">
    <location>
        <begin position="43"/>
        <end position="65"/>
    </location>
</feature>
<accession>A0A445I9L8</accession>
<dbReference type="Pfam" id="PF12609">
    <property type="entry name" value="DUF3774"/>
    <property type="match status" value="1"/>
</dbReference>
<evidence type="ECO:0000313" key="2">
    <source>
        <dbReference type="EMBL" id="RZB82714.1"/>
    </source>
</evidence>
<protein>
    <recommendedName>
        <fullName evidence="4">Wound-responsive family protein</fullName>
    </recommendedName>
</protein>
<dbReference type="InterPro" id="IPR022251">
    <property type="entry name" value="DUF3774_wound-induced"/>
</dbReference>
<proteinExistence type="predicted"/>
<organism evidence="2 3">
    <name type="scientific">Glycine soja</name>
    <name type="common">Wild soybean</name>
    <dbReference type="NCBI Taxonomy" id="3848"/>
    <lineage>
        <taxon>Eukaryota</taxon>
        <taxon>Viridiplantae</taxon>
        <taxon>Streptophyta</taxon>
        <taxon>Embryophyta</taxon>
        <taxon>Tracheophyta</taxon>
        <taxon>Spermatophyta</taxon>
        <taxon>Magnoliopsida</taxon>
        <taxon>eudicotyledons</taxon>
        <taxon>Gunneridae</taxon>
        <taxon>Pentapetalae</taxon>
        <taxon>rosids</taxon>
        <taxon>fabids</taxon>
        <taxon>Fabales</taxon>
        <taxon>Fabaceae</taxon>
        <taxon>Papilionoideae</taxon>
        <taxon>50 kb inversion clade</taxon>
        <taxon>NPAAA clade</taxon>
        <taxon>indigoferoid/millettioid clade</taxon>
        <taxon>Phaseoleae</taxon>
        <taxon>Glycine</taxon>
        <taxon>Glycine subgen. Soja</taxon>
    </lineage>
</organism>
<feature type="compositionally biased region" description="Polar residues" evidence="1">
    <location>
        <begin position="43"/>
        <end position="62"/>
    </location>
</feature>
<reference evidence="2 3" key="1">
    <citation type="submission" date="2018-09" db="EMBL/GenBank/DDBJ databases">
        <title>A high-quality reference genome of wild soybean provides a powerful tool to mine soybean genomes.</title>
        <authorList>
            <person name="Xie M."/>
            <person name="Chung C.Y.L."/>
            <person name="Li M.-W."/>
            <person name="Wong F.-L."/>
            <person name="Chan T.-F."/>
            <person name="Lam H.-M."/>
        </authorList>
    </citation>
    <scope>NUCLEOTIDE SEQUENCE [LARGE SCALE GENOMIC DNA]</scope>
    <source>
        <strain evidence="3">cv. W05</strain>
        <tissue evidence="2">Hypocotyl of etiolated seedlings</tissue>
    </source>
</reference>
<gene>
    <name evidence="2" type="ORF">D0Y65_031697</name>
</gene>
<sequence>MSLRYMSRVIYQGGMRMLQGMKEQLGSNKCDSTIKSLNLRDSSSKQNRFLSSGTSFKPPNNDNKLKQAEDSLRTVMYLSCWGPN</sequence>